<sequence length="240" mass="24576">MEFAERRTRLIQHLLLARRRRRHLRPRSKGETQLGRGDVLFAAAGGVSLALVVADVQHAGGVLHEVGELVLLGVDVDVEGPRRGGGFSARGGLGLPAGQRGGDGERAFDGPAGCRGGGGFGNGGATGGGAHRLRGAAHGLDGRGRFAWGGRRRLQWLARRGRNGGGGGGGGLARRRVSRDGGQGHARGLDGLGRAVGLEGVGVVGVLVAAAFAFGGKTRDRVDVFGVHDGQRLSLGCEKA</sequence>
<name>Q0CAR3_ASPTN</name>
<evidence type="ECO:0000313" key="3">
    <source>
        <dbReference type="Proteomes" id="UP000007963"/>
    </source>
</evidence>
<organism evidence="2 3">
    <name type="scientific">Aspergillus terreus (strain NIH 2624 / FGSC A1156)</name>
    <dbReference type="NCBI Taxonomy" id="341663"/>
    <lineage>
        <taxon>Eukaryota</taxon>
        <taxon>Fungi</taxon>
        <taxon>Dikarya</taxon>
        <taxon>Ascomycota</taxon>
        <taxon>Pezizomycotina</taxon>
        <taxon>Eurotiomycetes</taxon>
        <taxon>Eurotiomycetidae</taxon>
        <taxon>Eurotiales</taxon>
        <taxon>Aspergillaceae</taxon>
        <taxon>Aspergillus</taxon>
        <taxon>Aspergillus subgen. Circumdati</taxon>
    </lineage>
</organism>
<dbReference type="EMBL" id="CH476607">
    <property type="protein sequence ID" value="EAU30358.1"/>
    <property type="molecule type" value="Genomic_DNA"/>
</dbReference>
<gene>
    <name evidence="2" type="ORF">ATEG_09221</name>
</gene>
<feature type="region of interest" description="Disordered" evidence="1">
    <location>
        <begin position="159"/>
        <end position="186"/>
    </location>
</feature>
<dbReference type="GeneID" id="4353780"/>
<proteinExistence type="predicted"/>
<protein>
    <submittedName>
        <fullName evidence="2">Uncharacterized protein</fullName>
    </submittedName>
</protein>
<dbReference type="HOGENOM" id="CLU_1156164_0_0_1"/>
<dbReference type="Proteomes" id="UP000007963">
    <property type="component" value="Unassembled WGS sequence"/>
</dbReference>
<accession>Q0CAR3</accession>
<reference evidence="3" key="1">
    <citation type="submission" date="2005-09" db="EMBL/GenBank/DDBJ databases">
        <title>Annotation of the Aspergillus terreus NIH2624 genome.</title>
        <authorList>
            <person name="Birren B.W."/>
            <person name="Lander E.S."/>
            <person name="Galagan J.E."/>
            <person name="Nusbaum C."/>
            <person name="Devon K."/>
            <person name="Henn M."/>
            <person name="Ma L.-J."/>
            <person name="Jaffe D.B."/>
            <person name="Butler J."/>
            <person name="Alvarez P."/>
            <person name="Gnerre S."/>
            <person name="Grabherr M."/>
            <person name="Kleber M."/>
            <person name="Mauceli E.W."/>
            <person name="Brockman W."/>
            <person name="Rounsley S."/>
            <person name="Young S.K."/>
            <person name="LaButti K."/>
            <person name="Pushparaj V."/>
            <person name="DeCaprio D."/>
            <person name="Crawford M."/>
            <person name="Koehrsen M."/>
            <person name="Engels R."/>
            <person name="Montgomery P."/>
            <person name="Pearson M."/>
            <person name="Howarth C."/>
            <person name="Larson L."/>
            <person name="Luoma S."/>
            <person name="White J."/>
            <person name="Alvarado L."/>
            <person name="Kodira C.D."/>
            <person name="Zeng Q."/>
            <person name="Oleary S."/>
            <person name="Yandava C."/>
            <person name="Denning D.W."/>
            <person name="Nierman W.C."/>
            <person name="Milne T."/>
            <person name="Madden K."/>
        </authorList>
    </citation>
    <scope>NUCLEOTIDE SEQUENCE [LARGE SCALE GENOMIC DNA]</scope>
    <source>
        <strain evidence="3">NIH 2624 / FGSC A1156</strain>
    </source>
</reference>
<evidence type="ECO:0000256" key="1">
    <source>
        <dbReference type="SAM" id="MobiDB-lite"/>
    </source>
</evidence>
<feature type="compositionally biased region" description="Gly residues" evidence="1">
    <location>
        <begin position="163"/>
        <end position="172"/>
    </location>
</feature>
<dbReference type="VEuPathDB" id="FungiDB:ATEG_09221"/>
<dbReference type="AlphaFoldDB" id="Q0CAR3"/>
<evidence type="ECO:0000313" key="2">
    <source>
        <dbReference type="EMBL" id="EAU30358.1"/>
    </source>
</evidence>
<dbReference type="RefSeq" id="XP_001217843.1">
    <property type="nucleotide sequence ID" value="XM_001217842.1"/>
</dbReference>